<accession>A0A5A7S8U8</accession>
<dbReference type="Proteomes" id="UP000322244">
    <property type="component" value="Unassembled WGS sequence"/>
</dbReference>
<dbReference type="Pfam" id="PF00756">
    <property type="entry name" value="Esterase"/>
    <property type="match status" value="1"/>
</dbReference>
<dbReference type="AlphaFoldDB" id="A0A5A7S8U8"/>
<proteinExistence type="predicted"/>
<reference evidence="1 2" key="1">
    <citation type="submission" date="2019-07" db="EMBL/GenBank/DDBJ databases">
        <title>Rhodococcus cavernicolus sp. nov., isolated from a cave.</title>
        <authorList>
            <person name="Lee S.D."/>
        </authorList>
    </citation>
    <scope>NUCLEOTIDE SEQUENCE [LARGE SCALE GENOMIC DNA]</scope>
    <source>
        <strain evidence="1 2">C1-24</strain>
    </source>
</reference>
<dbReference type="InterPro" id="IPR029058">
    <property type="entry name" value="AB_hydrolase_fold"/>
</dbReference>
<name>A0A5A7S8U8_9NOCA</name>
<dbReference type="SUPFAM" id="SSF53474">
    <property type="entry name" value="alpha/beta-Hydrolases"/>
    <property type="match status" value="1"/>
</dbReference>
<dbReference type="GO" id="GO:0016747">
    <property type="term" value="F:acyltransferase activity, transferring groups other than amino-acyl groups"/>
    <property type="evidence" value="ECO:0007669"/>
    <property type="project" value="TreeGrafter"/>
</dbReference>
<protein>
    <submittedName>
        <fullName evidence="1">Esterase family protein</fullName>
    </submittedName>
</protein>
<dbReference type="PANTHER" id="PTHR48098">
    <property type="entry name" value="ENTEROCHELIN ESTERASE-RELATED"/>
    <property type="match status" value="1"/>
</dbReference>
<sequence>MPYQKFACLVPHFELTDTSYTRVVRNLRTPRSTWKTALRGVVSGLLVAAAITGVAGSATAAPSSAHVVSVESVNDRQQNVMVFSPAMNRPIKIQVIRAADKSKPAPTLYLLNGSGGGPNASGWDAQTDAVSFLRGKDINVVTPYGGANSYYTDWIRNDAKLGFNKWQTFLNDELPPVIESFLGANGNRSLAGVSMSGTSVLNLAIAKPGFWKSAASYSGCAQTSDPIGHEFVKITVETWGGGQSVENMWGPADGPLWRANDPLVNAEKLRGTAIYLSSGTGIPGFPHDTPLDARVADGRFPLPLQLGFGAPIEAAIHMCTVNLENRLNQLNIPVTVNNRPVGTHSWGYWEDDLKSSWPFIAQTVGAPVN</sequence>
<dbReference type="PANTHER" id="PTHR48098:SF1">
    <property type="entry name" value="DIACYLGLYCEROL ACYLTRANSFERASE_MYCOLYLTRANSFERASE AG85A"/>
    <property type="match status" value="1"/>
</dbReference>
<dbReference type="Gene3D" id="3.40.50.1820">
    <property type="entry name" value="alpha/beta hydrolase"/>
    <property type="match status" value="1"/>
</dbReference>
<dbReference type="InterPro" id="IPR050583">
    <property type="entry name" value="Mycobacterial_A85_antigen"/>
</dbReference>
<dbReference type="OrthoDB" id="4510758at2"/>
<gene>
    <name evidence="1" type="ORF">FOY51_20790</name>
</gene>
<keyword evidence="2" id="KW-1185">Reference proteome</keyword>
<evidence type="ECO:0000313" key="1">
    <source>
        <dbReference type="EMBL" id="KAA0021063.1"/>
    </source>
</evidence>
<dbReference type="InterPro" id="IPR000801">
    <property type="entry name" value="Esterase-like"/>
</dbReference>
<dbReference type="EMBL" id="VLNY01000012">
    <property type="protein sequence ID" value="KAA0021063.1"/>
    <property type="molecule type" value="Genomic_DNA"/>
</dbReference>
<evidence type="ECO:0000313" key="2">
    <source>
        <dbReference type="Proteomes" id="UP000322244"/>
    </source>
</evidence>
<comment type="caution">
    <text evidence="1">The sequence shown here is derived from an EMBL/GenBank/DDBJ whole genome shotgun (WGS) entry which is preliminary data.</text>
</comment>
<organism evidence="1 2">
    <name type="scientific">Antrihabitans cavernicola</name>
    <dbReference type="NCBI Taxonomy" id="2495913"/>
    <lineage>
        <taxon>Bacteria</taxon>
        <taxon>Bacillati</taxon>
        <taxon>Actinomycetota</taxon>
        <taxon>Actinomycetes</taxon>
        <taxon>Mycobacteriales</taxon>
        <taxon>Nocardiaceae</taxon>
        <taxon>Antrihabitans</taxon>
    </lineage>
</organism>